<feature type="chain" id="PRO_5022190593" description="Carbohydrate-binding domain-containing protein" evidence="1">
    <location>
        <begin position="25"/>
        <end position="823"/>
    </location>
</feature>
<dbReference type="OrthoDB" id="8038899at2"/>
<evidence type="ECO:0008006" key="4">
    <source>
        <dbReference type="Google" id="ProtNLM"/>
    </source>
</evidence>
<organism evidence="2 3">
    <name type="scientific">Brevifollis gellanilyticus</name>
    <dbReference type="NCBI Taxonomy" id="748831"/>
    <lineage>
        <taxon>Bacteria</taxon>
        <taxon>Pseudomonadati</taxon>
        <taxon>Verrucomicrobiota</taxon>
        <taxon>Verrucomicrobiia</taxon>
        <taxon>Verrucomicrobiales</taxon>
        <taxon>Verrucomicrobiaceae</taxon>
    </lineage>
</organism>
<sequence>MHSNDFMKRILALLSLSTCAALHSADTFLVQDGKPQAEIILAEKPARMARLAARELQAYVQRISGGRLEIVTEPHAGKVPVYVGVSRFTEELKLSTQGLKNGAFLMASTPQWLALLGPDEDFVPIEPWGRDRSVKETARVNAEFDKITGDTFWNNYRELNARYHKELDVWDYDDAGTLNAVHEYLRSLGVRWFAPGELGEVVPEQKTLPLPEVNKTVKPDFGMRRFTFYTDHTGIGDKGIWCFRLGLNNGHKIGGITQICHGIKFVLMRDEMKKAHPEMYLLTGGKRDTTTKGSGYPDLTSPLFFEKHLKFSRAMFDHFQEPMLSIDLVDGYGGMTSDDPKWMAQLTPERGWPGSMSDHVFGYLNRVALELNKSHPDRLVSGLAYSGYKLPPEKIEKFSPNFVLIETRQRQNFWDDAKRKEHQDMRAAWTKKLAADRYLTWDYSINAGPEQAGRPVYYTQQISRDLRELKGRTLGEMIEIYDHPAAKAATMGYDPLSIEHLNLYITSRLWWDADQDLEALLADYFTTYFGPAAKPMRAFMDYSEANWMHMGQDAEKIGQAITLLATAQTAADPQSAPGKRMQKIAEMMKPLKALQQQLSRKRESDLVYRVLEARQTGGKPLTSRPFDGQVLKEYWTDVRSVNLANLTSTAPHRKAETTFQIQREGSILHIGIICHEPDMAGLNVTATEPDDEKILNGDYVTLLLETPSRAYYEITINPAGAVYETDHAEGGKGVKWASGAQCAVHRGEKLWSLELRLPIAGEGAFVLDPLKGIDGSQPKDLFPWHFNLGRQRVRGANIERTAYSATGKDDFHVPEKFGKLWGK</sequence>
<feature type="signal peptide" evidence="1">
    <location>
        <begin position="1"/>
        <end position="24"/>
    </location>
</feature>
<dbReference type="InterPro" id="IPR032287">
    <property type="entry name" value="DUF4838"/>
</dbReference>
<evidence type="ECO:0000313" key="2">
    <source>
        <dbReference type="EMBL" id="GEP43208.1"/>
    </source>
</evidence>
<gene>
    <name evidence="2" type="ORF">BGE01nite_24990</name>
</gene>
<dbReference type="AlphaFoldDB" id="A0A512M8Y7"/>
<evidence type="ECO:0000256" key="1">
    <source>
        <dbReference type="SAM" id="SignalP"/>
    </source>
</evidence>
<accession>A0A512M8Y7</accession>
<name>A0A512M8Y7_9BACT</name>
<keyword evidence="1" id="KW-0732">Signal</keyword>
<protein>
    <recommendedName>
        <fullName evidence="4">Carbohydrate-binding domain-containing protein</fullName>
    </recommendedName>
</protein>
<dbReference type="PANTHER" id="PTHR47406">
    <property type="entry name" value="COAGULATION FACTOR 5/8 TYPE, C-TERMINAL"/>
    <property type="match status" value="1"/>
</dbReference>
<dbReference type="Proteomes" id="UP000321577">
    <property type="component" value="Unassembled WGS sequence"/>
</dbReference>
<proteinExistence type="predicted"/>
<keyword evidence="3" id="KW-1185">Reference proteome</keyword>
<evidence type="ECO:0000313" key="3">
    <source>
        <dbReference type="Proteomes" id="UP000321577"/>
    </source>
</evidence>
<dbReference type="Gene3D" id="2.60.40.1190">
    <property type="match status" value="1"/>
</dbReference>
<dbReference type="EMBL" id="BKAG01000015">
    <property type="protein sequence ID" value="GEP43208.1"/>
    <property type="molecule type" value="Genomic_DNA"/>
</dbReference>
<reference evidence="2 3" key="1">
    <citation type="submission" date="2019-07" db="EMBL/GenBank/DDBJ databases">
        <title>Whole genome shotgun sequence of Brevifollis gellanilyticus NBRC 108608.</title>
        <authorList>
            <person name="Hosoyama A."/>
            <person name="Uohara A."/>
            <person name="Ohji S."/>
            <person name="Ichikawa N."/>
        </authorList>
    </citation>
    <scope>NUCLEOTIDE SEQUENCE [LARGE SCALE GENOMIC DNA]</scope>
    <source>
        <strain evidence="2 3">NBRC 108608</strain>
    </source>
</reference>
<dbReference type="PANTHER" id="PTHR47406:SF2">
    <property type="entry name" value="ALPHA GLUCURONIDASE N-TERMINAL DOMAIN-CONTAINING PROTEIN"/>
    <property type="match status" value="1"/>
</dbReference>
<dbReference type="Pfam" id="PF16126">
    <property type="entry name" value="DUF4838"/>
    <property type="match status" value="1"/>
</dbReference>
<dbReference type="SUPFAM" id="SSF49344">
    <property type="entry name" value="CBD9-like"/>
    <property type="match status" value="1"/>
</dbReference>
<comment type="caution">
    <text evidence="2">The sequence shown here is derived from an EMBL/GenBank/DDBJ whole genome shotgun (WGS) entry which is preliminary data.</text>
</comment>